<dbReference type="CDD" id="cd14014">
    <property type="entry name" value="STKc_PknB_like"/>
    <property type="match status" value="1"/>
</dbReference>
<dbReference type="SMART" id="SM00740">
    <property type="entry name" value="PASTA"/>
    <property type="match status" value="3"/>
</dbReference>
<feature type="domain" description="PASTA" evidence="13">
    <location>
        <begin position="559"/>
        <end position="628"/>
    </location>
</feature>
<dbReference type="EMBL" id="DXBC01000044">
    <property type="protein sequence ID" value="HIZ78743.1"/>
    <property type="molecule type" value="Genomic_DNA"/>
</dbReference>
<dbReference type="InterPro" id="IPR000719">
    <property type="entry name" value="Prot_kinase_dom"/>
</dbReference>
<evidence type="ECO:0000256" key="2">
    <source>
        <dbReference type="ARBA" id="ARBA00022527"/>
    </source>
</evidence>
<evidence type="ECO:0000256" key="11">
    <source>
        <dbReference type="SAM" id="Phobius"/>
    </source>
</evidence>
<evidence type="ECO:0000256" key="1">
    <source>
        <dbReference type="ARBA" id="ARBA00012513"/>
    </source>
</evidence>
<dbReference type="GO" id="GO:0005524">
    <property type="term" value="F:ATP binding"/>
    <property type="evidence" value="ECO:0007669"/>
    <property type="project" value="UniProtKB-UniRule"/>
</dbReference>
<keyword evidence="4 9" id="KW-0547">Nucleotide-binding</keyword>
<proteinExistence type="predicted"/>
<dbReference type="PROSITE" id="PS00107">
    <property type="entry name" value="PROTEIN_KINASE_ATP"/>
    <property type="match status" value="1"/>
</dbReference>
<keyword evidence="5 14" id="KW-0418">Kinase</keyword>
<feature type="binding site" evidence="9">
    <location>
        <position position="41"/>
    </location>
    <ligand>
        <name>ATP</name>
        <dbReference type="ChEBI" id="CHEBI:30616"/>
    </ligand>
</feature>
<sequence length="732" mass="79439">MLSKGTFLQDRYEILEKIGSGGMSDVYRARCHKLNRLVAIKVLKEEFRSDASFVEKFKMEAQAAARLSHPNIVSVYDVVDEGDLHYIVMELVEGITLKSYIAKKGALGTTEAIGIALQMAQGIEAAHENGIVHRDIKPQNMIISMDGKVKVTDFGIARAASSQTMSATAMGSVHYISPEQARGGYCDTRSDIYSFGITLYEMVTGKVPFEGDNTVTVALAHLEEPMRLPSEVNPAVPVSLEKIILKCTEKKAEYRYGSMGEVITDLRRALIEPDGDFVEEVPRADTTAKTVTISEEELSQIRQGSRNRRTDSGGQPEIGRQVMPEEPVTTEIRAAEDEEELFLQEDSGKKRPGKKAGNQQTRNEDVSPQLERLLTGLGIFVAVIFVIGVILVLVRVGGIFNLGSGGRETQAQETVSESETAREEEAGTLVRMPSVKGLTMDEAEERLAEYDLIPEWEEVYDDTAKKDTVISQDPAEGESVERYSRVKLTASLGSDQLDLSALGVMAMTEEEAKTFFTQNRITASFQHQYDDTVEAGKIISCDPMTVAAGGTVTVVVSDGPEQAMTVMPDLINQTEEIALGLLTEAGLEAGRVTYDNSSTIEKGNIMGQEVPKGTAIMRGSSVGYTVSAGPASEEGQRYVGAINTTFDPSSLIGPGSGSVELRILIRLMQVVDGETQYTPLMPATTINGSTLVPVSFSNIEGAAGVDTGEVQIVNADTQEVIRSYTVQFFPLG</sequence>
<evidence type="ECO:0000256" key="8">
    <source>
        <dbReference type="ARBA" id="ARBA00048679"/>
    </source>
</evidence>
<feature type="transmembrane region" description="Helical" evidence="11">
    <location>
        <begin position="373"/>
        <end position="394"/>
    </location>
</feature>
<feature type="region of interest" description="Disordered" evidence="10">
    <location>
        <begin position="405"/>
        <end position="425"/>
    </location>
</feature>
<dbReference type="Gene3D" id="3.30.200.20">
    <property type="entry name" value="Phosphorylase Kinase, domain 1"/>
    <property type="match status" value="1"/>
</dbReference>
<gene>
    <name evidence="14" type="primary">pknB</name>
    <name evidence="14" type="ORF">IAA17_03010</name>
</gene>
<dbReference type="EC" id="2.7.11.1" evidence="1"/>
<evidence type="ECO:0000259" key="12">
    <source>
        <dbReference type="PROSITE" id="PS50011"/>
    </source>
</evidence>
<evidence type="ECO:0000313" key="14">
    <source>
        <dbReference type="EMBL" id="HIZ78743.1"/>
    </source>
</evidence>
<dbReference type="Pfam" id="PF03793">
    <property type="entry name" value="PASTA"/>
    <property type="match status" value="2"/>
</dbReference>
<dbReference type="NCBIfam" id="NF033483">
    <property type="entry name" value="PknB_PASTA_kin"/>
    <property type="match status" value="1"/>
</dbReference>
<dbReference type="Pfam" id="PF00069">
    <property type="entry name" value="Pkinase"/>
    <property type="match status" value="1"/>
</dbReference>
<comment type="catalytic activity">
    <reaction evidence="7">
        <text>L-threonyl-[protein] + ATP = O-phospho-L-threonyl-[protein] + ADP + H(+)</text>
        <dbReference type="Rhea" id="RHEA:46608"/>
        <dbReference type="Rhea" id="RHEA-COMP:11060"/>
        <dbReference type="Rhea" id="RHEA-COMP:11605"/>
        <dbReference type="ChEBI" id="CHEBI:15378"/>
        <dbReference type="ChEBI" id="CHEBI:30013"/>
        <dbReference type="ChEBI" id="CHEBI:30616"/>
        <dbReference type="ChEBI" id="CHEBI:61977"/>
        <dbReference type="ChEBI" id="CHEBI:456216"/>
        <dbReference type="EC" id="2.7.11.1"/>
    </reaction>
</comment>
<dbReference type="InterPro" id="IPR017441">
    <property type="entry name" value="Protein_kinase_ATP_BS"/>
</dbReference>
<keyword evidence="2" id="KW-0723">Serine/threonine-protein kinase</keyword>
<dbReference type="SMART" id="SM00220">
    <property type="entry name" value="S_TKc"/>
    <property type="match status" value="1"/>
</dbReference>
<reference evidence="14" key="1">
    <citation type="journal article" date="2021" name="PeerJ">
        <title>Extensive microbial diversity within the chicken gut microbiome revealed by metagenomics and culture.</title>
        <authorList>
            <person name="Gilroy R."/>
            <person name="Ravi A."/>
            <person name="Getino M."/>
            <person name="Pursley I."/>
            <person name="Horton D.L."/>
            <person name="Alikhan N.F."/>
            <person name="Baker D."/>
            <person name="Gharbi K."/>
            <person name="Hall N."/>
            <person name="Watson M."/>
            <person name="Adriaenssens E.M."/>
            <person name="Foster-Nyarko E."/>
            <person name="Jarju S."/>
            <person name="Secka A."/>
            <person name="Antonio M."/>
            <person name="Oren A."/>
            <person name="Chaudhuri R.R."/>
            <person name="La Ragione R."/>
            <person name="Hildebrand F."/>
            <person name="Pallen M.J."/>
        </authorList>
    </citation>
    <scope>NUCLEOTIDE SEQUENCE</scope>
    <source>
        <strain evidence="14">ChiBcec1-1093</strain>
    </source>
</reference>
<feature type="domain" description="PASTA" evidence="13">
    <location>
        <begin position="424"/>
        <end position="492"/>
    </location>
</feature>
<dbReference type="AlphaFoldDB" id="A0A9D2K5S2"/>
<feature type="compositionally biased region" description="Polar residues" evidence="10">
    <location>
        <begin position="407"/>
        <end position="418"/>
    </location>
</feature>
<dbReference type="PROSITE" id="PS50011">
    <property type="entry name" value="PROTEIN_KINASE_DOM"/>
    <property type="match status" value="1"/>
</dbReference>
<keyword evidence="3" id="KW-0808">Transferase</keyword>
<dbReference type="PROSITE" id="PS00108">
    <property type="entry name" value="PROTEIN_KINASE_ST"/>
    <property type="match status" value="1"/>
</dbReference>
<keyword evidence="6 9" id="KW-0067">ATP-binding</keyword>
<feature type="domain" description="Protein kinase" evidence="12">
    <location>
        <begin position="12"/>
        <end position="271"/>
    </location>
</feature>
<dbReference type="SUPFAM" id="SSF56112">
    <property type="entry name" value="Protein kinase-like (PK-like)"/>
    <property type="match status" value="1"/>
</dbReference>
<evidence type="ECO:0000256" key="5">
    <source>
        <dbReference type="ARBA" id="ARBA00022777"/>
    </source>
</evidence>
<evidence type="ECO:0000256" key="9">
    <source>
        <dbReference type="PROSITE-ProRule" id="PRU10141"/>
    </source>
</evidence>
<protein>
    <recommendedName>
        <fullName evidence="1">non-specific serine/threonine protein kinase</fullName>
        <ecNumber evidence="1">2.7.11.1</ecNumber>
    </recommendedName>
</protein>
<dbReference type="InterPro" id="IPR011009">
    <property type="entry name" value="Kinase-like_dom_sf"/>
</dbReference>
<feature type="region of interest" description="Disordered" evidence="10">
    <location>
        <begin position="295"/>
        <end position="365"/>
    </location>
</feature>
<name>A0A9D2K5S2_9FIRM</name>
<dbReference type="PROSITE" id="PS51178">
    <property type="entry name" value="PASTA"/>
    <property type="match status" value="2"/>
</dbReference>
<dbReference type="Gene3D" id="1.10.510.10">
    <property type="entry name" value="Transferase(Phosphotransferase) domain 1"/>
    <property type="match status" value="1"/>
</dbReference>
<dbReference type="GO" id="GO:0004674">
    <property type="term" value="F:protein serine/threonine kinase activity"/>
    <property type="evidence" value="ECO:0007669"/>
    <property type="project" value="UniProtKB-KW"/>
</dbReference>
<accession>A0A9D2K5S2</accession>
<evidence type="ECO:0000256" key="6">
    <source>
        <dbReference type="ARBA" id="ARBA00022840"/>
    </source>
</evidence>
<comment type="caution">
    <text evidence="14">The sequence shown here is derived from an EMBL/GenBank/DDBJ whole genome shotgun (WGS) entry which is preliminary data.</text>
</comment>
<evidence type="ECO:0000259" key="13">
    <source>
        <dbReference type="PROSITE" id="PS51178"/>
    </source>
</evidence>
<dbReference type="Gene3D" id="3.30.10.20">
    <property type="match status" value="3"/>
</dbReference>
<keyword evidence="11" id="KW-1133">Transmembrane helix</keyword>
<evidence type="ECO:0000256" key="4">
    <source>
        <dbReference type="ARBA" id="ARBA00022741"/>
    </source>
</evidence>
<reference evidence="14" key="2">
    <citation type="submission" date="2021-04" db="EMBL/GenBank/DDBJ databases">
        <authorList>
            <person name="Gilroy R."/>
        </authorList>
    </citation>
    <scope>NUCLEOTIDE SEQUENCE</scope>
    <source>
        <strain evidence="14">ChiBcec1-1093</strain>
    </source>
</reference>
<evidence type="ECO:0000256" key="7">
    <source>
        <dbReference type="ARBA" id="ARBA00047899"/>
    </source>
</evidence>
<dbReference type="Proteomes" id="UP000824101">
    <property type="component" value="Unassembled WGS sequence"/>
</dbReference>
<dbReference type="FunFam" id="3.30.200.20:FF:000035">
    <property type="entry name" value="Serine/threonine protein kinase Stk1"/>
    <property type="match status" value="1"/>
</dbReference>
<keyword evidence="11" id="KW-0812">Transmembrane</keyword>
<evidence type="ECO:0000256" key="10">
    <source>
        <dbReference type="SAM" id="MobiDB-lite"/>
    </source>
</evidence>
<dbReference type="InterPro" id="IPR005543">
    <property type="entry name" value="PASTA_dom"/>
</dbReference>
<dbReference type="PANTHER" id="PTHR43289:SF34">
    <property type="entry name" value="SERINE_THREONINE-PROTEIN KINASE YBDM-RELATED"/>
    <property type="match status" value="1"/>
</dbReference>
<organism evidence="14 15">
    <name type="scientific">Candidatus Lachnoclostridium stercorigallinarum</name>
    <dbReference type="NCBI Taxonomy" id="2838634"/>
    <lineage>
        <taxon>Bacteria</taxon>
        <taxon>Bacillati</taxon>
        <taxon>Bacillota</taxon>
        <taxon>Clostridia</taxon>
        <taxon>Lachnospirales</taxon>
        <taxon>Lachnospiraceae</taxon>
    </lineage>
</organism>
<comment type="catalytic activity">
    <reaction evidence="8">
        <text>L-seryl-[protein] + ATP = O-phospho-L-seryl-[protein] + ADP + H(+)</text>
        <dbReference type="Rhea" id="RHEA:17989"/>
        <dbReference type="Rhea" id="RHEA-COMP:9863"/>
        <dbReference type="Rhea" id="RHEA-COMP:11604"/>
        <dbReference type="ChEBI" id="CHEBI:15378"/>
        <dbReference type="ChEBI" id="CHEBI:29999"/>
        <dbReference type="ChEBI" id="CHEBI:30616"/>
        <dbReference type="ChEBI" id="CHEBI:83421"/>
        <dbReference type="ChEBI" id="CHEBI:456216"/>
        <dbReference type="EC" id="2.7.11.1"/>
    </reaction>
</comment>
<evidence type="ECO:0000256" key="3">
    <source>
        <dbReference type="ARBA" id="ARBA00022679"/>
    </source>
</evidence>
<dbReference type="PANTHER" id="PTHR43289">
    <property type="entry name" value="MITOGEN-ACTIVATED PROTEIN KINASE KINASE KINASE 20-RELATED"/>
    <property type="match status" value="1"/>
</dbReference>
<keyword evidence="11" id="KW-0472">Membrane</keyword>
<dbReference type="InterPro" id="IPR008271">
    <property type="entry name" value="Ser/Thr_kinase_AS"/>
</dbReference>
<evidence type="ECO:0000313" key="15">
    <source>
        <dbReference type="Proteomes" id="UP000824101"/>
    </source>
</evidence>
<dbReference type="FunFam" id="1.10.510.10:FF:000021">
    <property type="entry name" value="Serine/threonine protein kinase"/>
    <property type="match status" value="1"/>
</dbReference>
<dbReference type="CDD" id="cd06577">
    <property type="entry name" value="PASTA_pknB"/>
    <property type="match status" value="3"/>
</dbReference>